<feature type="compositionally biased region" description="Gly residues" evidence="10">
    <location>
        <begin position="352"/>
        <end position="364"/>
    </location>
</feature>
<dbReference type="PROSITE" id="PS50870">
    <property type="entry name" value="AH"/>
    <property type="match status" value="1"/>
</dbReference>
<evidence type="ECO:0000313" key="11">
    <source>
        <dbReference type="EMBL" id="EKC42412.1"/>
    </source>
</evidence>
<dbReference type="PANTHER" id="PTHR12141">
    <property type="entry name" value="ARFAPTIN-RELATED"/>
    <property type="match status" value="1"/>
</dbReference>
<dbReference type="HOGENOM" id="CLU_315294_0_0_1"/>
<keyword evidence="9" id="KW-0175">Coiled coil</keyword>
<dbReference type="CDD" id="cd07660">
    <property type="entry name" value="BAR_Arfaptin"/>
    <property type="match status" value="1"/>
</dbReference>
<dbReference type="GO" id="GO:0019904">
    <property type="term" value="F:protein domain specific binding"/>
    <property type="evidence" value="ECO:0007669"/>
    <property type="project" value="InterPro"/>
</dbReference>
<reference evidence="11" key="1">
    <citation type="journal article" date="2012" name="Nature">
        <title>The oyster genome reveals stress adaptation and complexity of shell formation.</title>
        <authorList>
            <person name="Zhang G."/>
            <person name="Fang X."/>
            <person name="Guo X."/>
            <person name="Li L."/>
            <person name="Luo R."/>
            <person name="Xu F."/>
            <person name="Yang P."/>
            <person name="Zhang L."/>
            <person name="Wang X."/>
            <person name="Qi H."/>
            <person name="Xiong Z."/>
            <person name="Que H."/>
            <person name="Xie Y."/>
            <person name="Holland P.W."/>
            <person name="Paps J."/>
            <person name="Zhu Y."/>
            <person name="Wu F."/>
            <person name="Chen Y."/>
            <person name="Wang J."/>
            <person name="Peng C."/>
            <person name="Meng J."/>
            <person name="Yang L."/>
            <person name="Liu J."/>
            <person name="Wen B."/>
            <person name="Zhang N."/>
            <person name="Huang Z."/>
            <person name="Zhu Q."/>
            <person name="Feng Y."/>
            <person name="Mount A."/>
            <person name="Hedgecock D."/>
            <person name="Xu Z."/>
            <person name="Liu Y."/>
            <person name="Domazet-Loso T."/>
            <person name="Du Y."/>
            <person name="Sun X."/>
            <person name="Zhang S."/>
            <person name="Liu B."/>
            <person name="Cheng P."/>
            <person name="Jiang X."/>
            <person name="Li J."/>
            <person name="Fan D."/>
            <person name="Wang W."/>
            <person name="Fu W."/>
            <person name="Wang T."/>
            <person name="Wang B."/>
            <person name="Zhang J."/>
            <person name="Peng Z."/>
            <person name="Li Y."/>
            <person name="Li N."/>
            <person name="Wang J."/>
            <person name="Chen M."/>
            <person name="He Y."/>
            <person name="Tan F."/>
            <person name="Song X."/>
            <person name="Zheng Q."/>
            <person name="Huang R."/>
            <person name="Yang H."/>
            <person name="Du X."/>
            <person name="Chen L."/>
            <person name="Yang M."/>
            <person name="Gaffney P.M."/>
            <person name="Wang S."/>
            <person name="Luo L."/>
            <person name="She Z."/>
            <person name="Ming Y."/>
            <person name="Huang W."/>
            <person name="Zhang S."/>
            <person name="Huang B."/>
            <person name="Zhang Y."/>
            <person name="Qu T."/>
            <person name="Ni P."/>
            <person name="Miao G."/>
            <person name="Wang J."/>
            <person name="Wang Q."/>
            <person name="Steinberg C.E."/>
            <person name="Wang H."/>
            <person name="Li N."/>
            <person name="Qian L."/>
            <person name="Zhang G."/>
            <person name="Li Y."/>
            <person name="Yang H."/>
            <person name="Liu X."/>
            <person name="Wang J."/>
            <person name="Yin Y."/>
            <person name="Wang J."/>
        </authorList>
    </citation>
    <scope>NUCLEOTIDE SEQUENCE [LARGE SCALE GENOMIC DNA]</scope>
    <source>
        <strain evidence="11">05x7-T-G4-1.051#20</strain>
    </source>
</reference>
<feature type="compositionally biased region" description="Polar residues" evidence="10">
    <location>
        <begin position="366"/>
        <end position="382"/>
    </location>
</feature>
<evidence type="ECO:0000256" key="2">
    <source>
        <dbReference type="ARBA" id="ARBA00004601"/>
    </source>
</evidence>
<name>K1QZB0_MAGGI</name>
<dbReference type="SUPFAM" id="SSF103657">
    <property type="entry name" value="BAR/IMD domain-like"/>
    <property type="match status" value="1"/>
</dbReference>
<evidence type="ECO:0000256" key="6">
    <source>
        <dbReference type="ARBA" id="ARBA00022833"/>
    </source>
</evidence>
<dbReference type="GO" id="GO:0005096">
    <property type="term" value="F:GTPase activator activity"/>
    <property type="evidence" value="ECO:0007669"/>
    <property type="project" value="InterPro"/>
</dbReference>
<dbReference type="AlphaFoldDB" id="K1QZB0"/>
<dbReference type="InterPro" id="IPR001164">
    <property type="entry name" value="ArfGAP_dom"/>
</dbReference>
<dbReference type="InterPro" id="IPR027267">
    <property type="entry name" value="AH/BAR_dom_sf"/>
</dbReference>
<protein>
    <submittedName>
        <fullName evidence="11">Arfaptin-1</fullName>
    </submittedName>
</protein>
<dbReference type="FunFam" id="1.20.1270.60:FF:000003">
    <property type="entry name" value="arfaptin-2 isoform X1"/>
    <property type="match status" value="1"/>
</dbReference>
<feature type="compositionally biased region" description="Low complexity" evidence="10">
    <location>
        <begin position="190"/>
        <end position="211"/>
    </location>
</feature>
<dbReference type="GO" id="GO:0008270">
    <property type="term" value="F:zinc ion binding"/>
    <property type="evidence" value="ECO:0007669"/>
    <property type="project" value="UniProtKB-KW"/>
</dbReference>
<evidence type="ECO:0000256" key="4">
    <source>
        <dbReference type="ARBA" id="ARBA00022723"/>
    </source>
</evidence>
<feature type="coiled-coil region" evidence="9">
    <location>
        <begin position="815"/>
        <end position="865"/>
    </location>
</feature>
<keyword evidence="4" id="KW-0479">Metal-binding</keyword>
<keyword evidence="5" id="KW-0863">Zinc-finger</keyword>
<dbReference type="PRINTS" id="PR00405">
    <property type="entry name" value="REVINTRACTNG"/>
</dbReference>
<feature type="compositionally biased region" description="Polar residues" evidence="10">
    <location>
        <begin position="461"/>
        <end position="484"/>
    </location>
</feature>
<dbReference type="PANTHER" id="PTHR12141:SF5">
    <property type="entry name" value="ARFAPTIN"/>
    <property type="match status" value="1"/>
</dbReference>
<sequence length="927" mass="98159">MAAKRKQDEKHLKMLRDMAALPHNRQCFDCHQRGPTYLNMTTGSFVCTACSGILRGINPPHRVKSISMASFTPEEIDFIKCHGNEFCRKVWLGLYDSKKDQAEPDSRDEQKIKDFMAQKYERKRWYQAPTDSMKEEARQINESATNRQPPTRQLKTLLGEKTPQLVVKNQSPQTTPKNHAAQQPPPVAQPPATQSFSSPGQHSQSSQSSGSTTMDLLGDLGGDPFASSAPPAQTQPIGGGGGEGGFADFSQFGSQFTAQPASQPFPAFQSSSSSLFPMSNTPASAAPAVNGGVASFTPAQSAAPPASTAPSEAGGDKYSSLGDLFSTPVTTESNTTALSWGGSSSNSAVNWNGGGGTSTSGGGIEWNSTGSSGSGMNWASGGTSNTMGMTSNWNSSSSANNSMAPSNSAFCIPPSAYSYTQMGRSGNPFFSDSGGANPFGGTSASTQPSNPFGGAGGQPSLFGNQPNAGFSQQPGGFGNQPTSAAGFGVQTSMVGGFGTPTPAVGGFGGTQTSMAGGFGAPTSMAGGFGQPASNVGSFNMGGFGQTSQAGGFGQPVGGFGGAGMTNQLNNQNGAFSSIGPTNTSAGFGAFSQAQTVPNQFGHSMPGQFDNKMGGSQGFPSGWGGQPVATNSHTVNPFMSTAAQSMAPKTNSNISLALQGVPQNNGGDFIPKTMQAAQTKLETIKHWSFNTFKCTKQLISEKFGKGSKTVDLELETQIETLKDMQRKYANILRLARTLTSHFSQVVQTQRALGEAFAEQSQRNPELQEEFSYNCETQRNLVKNGEVLLGAMNFFTSTINTLCNKTMEDTLLTIKNYEAARLEYDAYRNDIEALQLGPRETTPAHKLEEAQKKFEDHKTKFEKLRGDVSIKLKFLDENRVKVMHKQLLLFHNATSAYFTGNATALDATLKQFNIKLKSANSSAPSWLEH</sequence>
<dbReference type="InterPro" id="IPR010504">
    <property type="entry name" value="AH_dom"/>
</dbReference>
<gene>
    <name evidence="11" type="ORF">CGI_10015712</name>
</gene>
<keyword evidence="3" id="KW-0597">Phosphoprotein</keyword>
<evidence type="ECO:0000256" key="10">
    <source>
        <dbReference type="SAM" id="MobiDB-lite"/>
    </source>
</evidence>
<dbReference type="SMART" id="SM00105">
    <property type="entry name" value="ArfGap"/>
    <property type="match status" value="1"/>
</dbReference>
<dbReference type="InterPro" id="IPR030798">
    <property type="entry name" value="Arfaptin_fam"/>
</dbReference>
<dbReference type="Pfam" id="PF01412">
    <property type="entry name" value="ArfGap"/>
    <property type="match status" value="1"/>
</dbReference>
<feature type="region of interest" description="Disordered" evidence="10">
    <location>
        <begin position="333"/>
        <end position="404"/>
    </location>
</feature>
<dbReference type="EMBL" id="JH816649">
    <property type="protein sequence ID" value="EKC42412.1"/>
    <property type="molecule type" value="Genomic_DNA"/>
</dbReference>
<proteinExistence type="predicted"/>
<dbReference type="Gene3D" id="1.20.1270.60">
    <property type="entry name" value="Arfaptin homology (AH) domain/BAR domain"/>
    <property type="match status" value="1"/>
</dbReference>
<dbReference type="PROSITE" id="PS50115">
    <property type="entry name" value="ARFGAP"/>
    <property type="match status" value="1"/>
</dbReference>
<evidence type="ECO:0000256" key="8">
    <source>
        <dbReference type="ARBA" id="ARBA00023136"/>
    </source>
</evidence>
<evidence type="ECO:0000256" key="3">
    <source>
        <dbReference type="ARBA" id="ARBA00022553"/>
    </source>
</evidence>
<evidence type="ECO:0000256" key="1">
    <source>
        <dbReference type="ARBA" id="ARBA00004394"/>
    </source>
</evidence>
<dbReference type="GO" id="GO:0034315">
    <property type="term" value="P:regulation of Arp2/3 complex-mediated actin nucleation"/>
    <property type="evidence" value="ECO:0007669"/>
    <property type="project" value="TreeGrafter"/>
</dbReference>
<dbReference type="CDD" id="cd08838">
    <property type="entry name" value="ArfGap_AGFG"/>
    <property type="match status" value="1"/>
</dbReference>
<dbReference type="GO" id="GO:0000139">
    <property type="term" value="C:Golgi membrane"/>
    <property type="evidence" value="ECO:0007669"/>
    <property type="project" value="UniProtKB-SubCell"/>
</dbReference>
<feature type="region of interest" description="Disordered" evidence="10">
    <location>
        <begin position="169"/>
        <end position="285"/>
    </location>
</feature>
<dbReference type="GO" id="GO:0006886">
    <property type="term" value="P:intracellular protein transport"/>
    <property type="evidence" value="ECO:0007669"/>
    <property type="project" value="TreeGrafter"/>
</dbReference>
<dbReference type="Gene3D" id="1.10.220.150">
    <property type="entry name" value="Arf GTPase activating protein"/>
    <property type="match status" value="1"/>
</dbReference>
<dbReference type="InterPro" id="IPR037278">
    <property type="entry name" value="ARFGAP/RecO"/>
</dbReference>
<organism evidence="11">
    <name type="scientific">Magallana gigas</name>
    <name type="common">Pacific oyster</name>
    <name type="synonym">Crassostrea gigas</name>
    <dbReference type="NCBI Taxonomy" id="29159"/>
    <lineage>
        <taxon>Eukaryota</taxon>
        <taxon>Metazoa</taxon>
        <taxon>Spiralia</taxon>
        <taxon>Lophotrochozoa</taxon>
        <taxon>Mollusca</taxon>
        <taxon>Bivalvia</taxon>
        <taxon>Autobranchia</taxon>
        <taxon>Pteriomorphia</taxon>
        <taxon>Ostreida</taxon>
        <taxon>Ostreoidea</taxon>
        <taxon>Ostreidae</taxon>
        <taxon>Magallana</taxon>
    </lineage>
</organism>
<keyword evidence="6" id="KW-0862">Zinc</keyword>
<evidence type="ECO:0000256" key="9">
    <source>
        <dbReference type="SAM" id="Coils"/>
    </source>
</evidence>
<dbReference type="SMART" id="SM01015">
    <property type="entry name" value="Arfaptin"/>
    <property type="match status" value="1"/>
</dbReference>
<feature type="compositionally biased region" description="Polar residues" evidence="10">
    <location>
        <begin position="440"/>
        <end position="450"/>
    </location>
</feature>
<evidence type="ECO:0000256" key="5">
    <source>
        <dbReference type="ARBA" id="ARBA00022771"/>
    </source>
</evidence>
<evidence type="ECO:0000256" key="7">
    <source>
        <dbReference type="ARBA" id="ARBA00023034"/>
    </source>
</evidence>
<accession>K1QZB0</accession>
<keyword evidence="7" id="KW-0333">Golgi apparatus</keyword>
<dbReference type="GO" id="GO:0032588">
    <property type="term" value="C:trans-Golgi network membrane"/>
    <property type="evidence" value="ECO:0007669"/>
    <property type="project" value="TreeGrafter"/>
</dbReference>
<comment type="subcellular location">
    <subcellularLocation>
        <location evidence="1">Golgi apparatus membrane</location>
    </subcellularLocation>
    <subcellularLocation>
        <location evidence="2">Golgi apparatus</location>
        <location evidence="2">trans-Golgi network</location>
    </subcellularLocation>
</comment>
<feature type="region of interest" description="Disordered" evidence="10">
    <location>
        <begin position="429"/>
        <end position="484"/>
    </location>
</feature>
<dbReference type="Pfam" id="PF06456">
    <property type="entry name" value="Arfaptin"/>
    <property type="match status" value="1"/>
</dbReference>
<feature type="compositionally biased region" description="Low complexity" evidence="10">
    <location>
        <begin position="383"/>
        <end position="404"/>
    </location>
</feature>
<dbReference type="GO" id="GO:0070273">
    <property type="term" value="F:phosphatidylinositol-4-phosphate binding"/>
    <property type="evidence" value="ECO:0007669"/>
    <property type="project" value="UniProtKB-ARBA"/>
</dbReference>
<dbReference type="GO" id="GO:0005829">
    <property type="term" value="C:cytosol"/>
    <property type="evidence" value="ECO:0007669"/>
    <property type="project" value="UniProtKB-ARBA"/>
</dbReference>
<dbReference type="InParanoid" id="K1QZB0"/>
<feature type="compositionally biased region" description="Low complexity" evidence="10">
    <location>
        <begin position="255"/>
        <end position="279"/>
    </location>
</feature>
<dbReference type="InterPro" id="IPR038508">
    <property type="entry name" value="ArfGAP_dom_sf"/>
</dbReference>
<keyword evidence="8" id="KW-0472">Membrane</keyword>
<dbReference type="FunFam" id="1.10.220.150:FF:000005">
    <property type="entry name" value="Arf-GAP domain and FG repeat-containing protein 1"/>
    <property type="match status" value="1"/>
</dbReference>
<feature type="region of interest" description="Disordered" evidence="10">
    <location>
        <begin position="123"/>
        <end position="153"/>
    </location>
</feature>
<feature type="compositionally biased region" description="Polar residues" evidence="10">
    <location>
        <begin position="333"/>
        <end position="350"/>
    </location>
</feature>
<dbReference type="SUPFAM" id="SSF57863">
    <property type="entry name" value="ArfGap/RecO-like zinc finger"/>
    <property type="match status" value="1"/>
</dbReference>
<feature type="compositionally biased region" description="Polar residues" evidence="10">
    <location>
        <begin position="140"/>
        <end position="153"/>
    </location>
</feature>